<comment type="caution">
    <text evidence="2">The sequence shown here is derived from an EMBL/GenBank/DDBJ whole genome shotgun (WGS) entry which is preliminary data.</text>
</comment>
<dbReference type="Pfam" id="PF13516">
    <property type="entry name" value="LRR_6"/>
    <property type="match status" value="1"/>
</dbReference>
<dbReference type="InterPro" id="IPR032675">
    <property type="entry name" value="LRR_dom_sf"/>
</dbReference>
<evidence type="ECO:0000313" key="3">
    <source>
        <dbReference type="Proteomes" id="UP001530315"/>
    </source>
</evidence>
<accession>A0ABD3QIJ7</accession>
<dbReference type="Gene3D" id="3.80.10.10">
    <property type="entry name" value="Ribonuclease Inhibitor"/>
    <property type="match status" value="2"/>
</dbReference>
<dbReference type="AlphaFoldDB" id="A0ABD3QIJ7"/>
<dbReference type="SMART" id="SM00367">
    <property type="entry name" value="LRR_CC"/>
    <property type="match status" value="3"/>
</dbReference>
<name>A0ABD3QIJ7_9STRA</name>
<keyword evidence="3" id="KW-1185">Reference proteome</keyword>
<sequence length="404" mass="45071">MCAPPTKRQRGSKSSFPQPDNVEILRRRLSNHGGDENGRRLDSLRIDISDDGIRAIDSNCSGHILIALPNHIMSAILFGYLDRSPKQLTRIRSVCRLFRDISRESCAALDLRPDSTSRKANITRAFDIFISQFTNLQAVDFSSCDNFADCHMEMLLPARSKLRVLKLRGTMITDEGVVSFFQYDTVPKKQRDTEPRPLLPLEVLDLSETKPLLKNNITDKALLAVAYSCLELKHLSLSMCPGITDVFLESVPHFLTKLIILDVSMTAITSRGCCHLAKLPALRAVDISACPGLNWHTIKALVEGKADEADINEGNDDQHLMQRSGMLRENGGVSLLTSISARFANEIDGVFLDSLATRAPYLQCLDIRHHRETDLKTGFLSPLKTSLRKLRRNGVEVAFSNICV</sequence>
<evidence type="ECO:0000313" key="2">
    <source>
        <dbReference type="EMBL" id="KAL3800288.1"/>
    </source>
</evidence>
<feature type="region of interest" description="Disordered" evidence="1">
    <location>
        <begin position="1"/>
        <end position="21"/>
    </location>
</feature>
<evidence type="ECO:0000256" key="1">
    <source>
        <dbReference type="SAM" id="MobiDB-lite"/>
    </source>
</evidence>
<organism evidence="2 3">
    <name type="scientific">Stephanodiscus triporus</name>
    <dbReference type="NCBI Taxonomy" id="2934178"/>
    <lineage>
        <taxon>Eukaryota</taxon>
        <taxon>Sar</taxon>
        <taxon>Stramenopiles</taxon>
        <taxon>Ochrophyta</taxon>
        <taxon>Bacillariophyta</taxon>
        <taxon>Coscinodiscophyceae</taxon>
        <taxon>Thalassiosirophycidae</taxon>
        <taxon>Stephanodiscales</taxon>
        <taxon>Stephanodiscaceae</taxon>
        <taxon>Stephanodiscus</taxon>
    </lineage>
</organism>
<dbReference type="Proteomes" id="UP001530315">
    <property type="component" value="Unassembled WGS sequence"/>
</dbReference>
<dbReference type="InterPro" id="IPR001611">
    <property type="entry name" value="Leu-rich_rpt"/>
</dbReference>
<proteinExistence type="predicted"/>
<gene>
    <name evidence="2" type="ORF">ACHAW5_009870</name>
</gene>
<dbReference type="InterPro" id="IPR006553">
    <property type="entry name" value="Leu-rich_rpt_Cys-con_subtyp"/>
</dbReference>
<protein>
    <recommendedName>
        <fullName evidence="4">F-box domain-containing protein</fullName>
    </recommendedName>
</protein>
<evidence type="ECO:0008006" key="4">
    <source>
        <dbReference type="Google" id="ProtNLM"/>
    </source>
</evidence>
<reference evidence="2 3" key="1">
    <citation type="submission" date="2024-10" db="EMBL/GenBank/DDBJ databases">
        <title>Updated reference genomes for cyclostephanoid diatoms.</title>
        <authorList>
            <person name="Roberts W.R."/>
            <person name="Alverson A.J."/>
        </authorList>
    </citation>
    <scope>NUCLEOTIDE SEQUENCE [LARGE SCALE GENOMIC DNA]</scope>
    <source>
        <strain evidence="2 3">AJA276-08</strain>
    </source>
</reference>
<dbReference type="PANTHER" id="PTHR13318">
    <property type="entry name" value="PARTNER OF PAIRED, ISOFORM B-RELATED"/>
    <property type="match status" value="1"/>
</dbReference>
<dbReference type="EMBL" id="JALLAZ020000219">
    <property type="protein sequence ID" value="KAL3800288.1"/>
    <property type="molecule type" value="Genomic_DNA"/>
</dbReference>
<dbReference type="SUPFAM" id="SSF52047">
    <property type="entry name" value="RNI-like"/>
    <property type="match status" value="1"/>
</dbReference>